<feature type="domain" description="VanZ-like" evidence="2">
    <location>
        <begin position="18"/>
        <end position="134"/>
    </location>
</feature>
<dbReference type="RefSeq" id="WP_204939204.1">
    <property type="nucleotide sequence ID" value="NZ_BAAAUM010000001.1"/>
</dbReference>
<evidence type="ECO:0000259" key="2">
    <source>
        <dbReference type="Pfam" id="PF04892"/>
    </source>
</evidence>
<keyword evidence="1" id="KW-0472">Membrane</keyword>
<feature type="transmembrane region" description="Helical" evidence="1">
    <location>
        <begin position="87"/>
        <end position="108"/>
    </location>
</feature>
<evidence type="ECO:0000313" key="4">
    <source>
        <dbReference type="Proteomes" id="UP001142325"/>
    </source>
</evidence>
<keyword evidence="1" id="KW-1133">Transmembrane helix</keyword>
<keyword evidence="1" id="KW-0812">Transmembrane</keyword>
<dbReference type="EMBL" id="BSET01000001">
    <property type="protein sequence ID" value="GLK01571.1"/>
    <property type="molecule type" value="Genomic_DNA"/>
</dbReference>
<name>A0A9W6HRI2_9MICO</name>
<protein>
    <recommendedName>
        <fullName evidence="2">VanZ-like domain-containing protein</fullName>
    </recommendedName>
</protein>
<evidence type="ECO:0000256" key="1">
    <source>
        <dbReference type="SAM" id="Phobius"/>
    </source>
</evidence>
<organism evidence="3 4">
    <name type="scientific">Microbacterium keratanolyticum</name>
    <dbReference type="NCBI Taxonomy" id="67574"/>
    <lineage>
        <taxon>Bacteria</taxon>
        <taxon>Bacillati</taxon>
        <taxon>Actinomycetota</taxon>
        <taxon>Actinomycetes</taxon>
        <taxon>Micrococcales</taxon>
        <taxon>Microbacteriaceae</taxon>
        <taxon>Microbacterium</taxon>
    </lineage>
</organism>
<feature type="transmembrane region" description="Helical" evidence="1">
    <location>
        <begin position="58"/>
        <end position="80"/>
    </location>
</feature>
<dbReference type="PANTHER" id="PTHR36834:SF1">
    <property type="entry name" value="INTEGRAL MEMBRANE PROTEIN"/>
    <property type="match status" value="1"/>
</dbReference>
<reference evidence="3" key="2">
    <citation type="submission" date="2023-01" db="EMBL/GenBank/DDBJ databases">
        <authorList>
            <person name="Sun Q."/>
            <person name="Evtushenko L."/>
        </authorList>
    </citation>
    <scope>NUCLEOTIDE SEQUENCE</scope>
    <source>
        <strain evidence="3">VKM Ac-1958</strain>
    </source>
</reference>
<keyword evidence="4" id="KW-1185">Reference proteome</keyword>
<accession>A0A9W6HRI2</accession>
<evidence type="ECO:0000313" key="3">
    <source>
        <dbReference type="EMBL" id="GLK01571.1"/>
    </source>
</evidence>
<dbReference type="Proteomes" id="UP001142325">
    <property type="component" value="Unassembled WGS sequence"/>
</dbReference>
<comment type="caution">
    <text evidence="3">The sequence shown here is derived from an EMBL/GenBank/DDBJ whole genome shotgun (WGS) entry which is preliminary data.</text>
</comment>
<reference evidence="3" key="1">
    <citation type="journal article" date="2014" name="Int. J. Syst. Evol. Microbiol.">
        <title>Complete genome sequence of Corynebacterium casei LMG S-19264T (=DSM 44701T), isolated from a smear-ripened cheese.</title>
        <authorList>
            <consortium name="US DOE Joint Genome Institute (JGI-PGF)"/>
            <person name="Walter F."/>
            <person name="Albersmeier A."/>
            <person name="Kalinowski J."/>
            <person name="Ruckert C."/>
        </authorList>
    </citation>
    <scope>NUCLEOTIDE SEQUENCE</scope>
    <source>
        <strain evidence="3">VKM Ac-1958</strain>
    </source>
</reference>
<dbReference type="InterPro" id="IPR053150">
    <property type="entry name" value="Teicoplanin_resist-assoc"/>
</dbReference>
<feature type="transmembrane region" description="Helical" evidence="1">
    <location>
        <begin position="9"/>
        <end position="28"/>
    </location>
</feature>
<proteinExistence type="predicted"/>
<feature type="transmembrane region" description="Helical" evidence="1">
    <location>
        <begin position="114"/>
        <end position="135"/>
    </location>
</feature>
<gene>
    <name evidence="3" type="ORF">GCM10017596_12860</name>
</gene>
<sequence>MPTHARLRFAARVLLVPYLVALALIVWLPGEDASQVTGIVGTIAQWVADSVGVPFDAAYVPLEFLANVALFVPFGLLLAASAPRMSWWGVTLAGCATSVLIEVVQILLPTRFPTLSDVIANTAGAALGWLVWRLATRVVERRRSTLNA</sequence>
<dbReference type="PANTHER" id="PTHR36834">
    <property type="entry name" value="MEMBRANE PROTEIN-RELATED"/>
    <property type="match status" value="1"/>
</dbReference>
<dbReference type="Pfam" id="PF04892">
    <property type="entry name" value="VanZ"/>
    <property type="match status" value="1"/>
</dbReference>
<dbReference type="InterPro" id="IPR006976">
    <property type="entry name" value="VanZ-like"/>
</dbReference>
<dbReference type="AlphaFoldDB" id="A0A9W6HRI2"/>